<keyword evidence="1" id="KW-0175">Coiled coil</keyword>
<comment type="caution">
    <text evidence="3">The sequence shown here is derived from an EMBL/GenBank/DDBJ whole genome shotgun (WGS) entry which is preliminary data.</text>
</comment>
<keyword evidence="4" id="KW-1185">Reference proteome</keyword>
<proteinExistence type="predicted"/>
<evidence type="ECO:0000313" key="3">
    <source>
        <dbReference type="EMBL" id="KAK6496092.1"/>
    </source>
</evidence>
<reference evidence="3 4" key="1">
    <citation type="submission" date="2023-08" db="EMBL/GenBank/DDBJ databases">
        <authorList>
            <person name="Palmer J.M."/>
        </authorList>
    </citation>
    <scope>NUCLEOTIDE SEQUENCE [LARGE SCALE GENOMIC DNA]</scope>
    <source>
        <strain evidence="3 4">TWF481</strain>
    </source>
</reference>
<dbReference type="PANTHER" id="PTHR33488:SF2">
    <property type="entry name" value="EARLY ENDOSOME ANTIGEN 1-LIKE"/>
    <property type="match status" value="1"/>
</dbReference>
<dbReference type="AlphaFoldDB" id="A0AAV9VS85"/>
<dbReference type="PANTHER" id="PTHR33488">
    <property type="entry name" value="ZGC:162509"/>
    <property type="match status" value="1"/>
</dbReference>
<name>A0AAV9VS85_9PEZI</name>
<accession>A0AAV9VS85</accession>
<dbReference type="EMBL" id="JAVHJL010000011">
    <property type="protein sequence ID" value="KAK6496092.1"/>
    <property type="molecule type" value="Genomic_DNA"/>
</dbReference>
<evidence type="ECO:0008006" key="5">
    <source>
        <dbReference type="Google" id="ProtNLM"/>
    </source>
</evidence>
<evidence type="ECO:0000313" key="4">
    <source>
        <dbReference type="Proteomes" id="UP001370758"/>
    </source>
</evidence>
<organism evidence="3 4">
    <name type="scientific">Arthrobotrys musiformis</name>
    <dbReference type="NCBI Taxonomy" id="47236"/>
    <lineage>
        <taxon>Eukaryota</taxon>
        <taxon>Fungi</taxon>
        <taxon>Dikarya</taxon>
        <taxon>Ascomycota</taxon>
        <taxon>Pezizomycotina</taxon>
        <taxon>Orbiliomycetes</taxon>
        <taxon>Orbiliales</taxon>
        <taxon>Orbiliaceae</taxon>
        <taxon>Arthrobotrys</taxon>
    </lineage>
</organism>
<sequence length="476" mass="53604">MAAESTVSLALEDDWSRELQAAPNLIHIMGICAALTSKKEVLTMEIQDSRLTNKGLLPNLLHLSNCGQSAFHQVHSDTYKIAIRSEDIGRDGGYIDRIIKNFDKDDPRAKRRLERALNGLEEQVKLSKAEGQVTEATFSDWRQKTEILHEAVTEERRKMYIVLSNKIEGEKEVRMKHEVAEGDKIRAEKSFNEAKVAADDAKNAASKAYNDIRSAKGVAGKVAVSMVVGTFGPLLYTAFEGLMAYNKARGAERAKHTLELQSDALKQLERDLQKIGLEVDATNSETERWKAVYGAVDLALQNLTGLQHHIQEMVKYFRSLSDQIEILSEKCHEKVRRVVQETESDEDGKVDEEDLEELLDSARQIKAFALVVHAKARVYASVSQTEIFRGFQLINTLGNCDPLSIPDEEYIERSAGELDVYRRKAESGIAKSVYESKQWLFAEYKKLYPTLTDDSPLNPARQQPPPYTLVQTITTN</sequence>
<dbReference type="Proteomes" id="UP001370758">
    <property type="component" value="Unassembled WGS sequence"/>
</dbReference>
<evidence type="ECO:0000256" key="2">
    <source>
        <dbReference type="SAM" id="MobiDB-lite"/>
    </source>
</evidence>
<evidence type="ECO:0000256" key="1">
    <source>
        <dbReference type="SAM" id="Coils"/>
    </source>
</evidence>
<dbReference type="Gene3D" id="1.20.1170.10">
    <property type="match status" value="1"/>
</dbReference>
<gene>
    <name evidence="3" type="ORF">TWF481_002116</name>
</gene>
<protein>
    <recommendedName>
        <fullName evidence="5">EF-hand domain-containing protein</fullName>
    </recommendedName>
</protein>
<feature type="region of interest" description="Disordered" evidence="2">
    <location>
        <begin position="455"/>
        <end position="476"/>
    </location>
</feature>
<feature type="coiled-coil region" evidence="1">
    <location>
        <begin position="251"/>
        <end position="285"/>
    </location>
</feature>